<dbReference type="PROSITE" id="PS00595">
    <property type="entry name" value="AA_TRANSFER_CLASS_5"/>
    <property type="match status" value="1"/>
</dbReference>
<dbReference type="Gene3D" id="3.90.1150.10">
    <property type="entry name" value="Aspartate Aminotransferase, domain 1"/>
    <property type="match status" value="1"/>
</dbReference>
<dbReference type="InterPro" id="IPR010970">
    <property type="entry name" value="Cys_dSase_SufS"/>
</dbReference>
<evidence type="ECO:0000256" key="5">
    <source>
        <dbReference type="ARBA" id="ARBA00022898"/>
    </source>
</evidence>
<dbReference type="InterPro" id="IPR016454">
    <property type="entry name" value="Cysteine_dSase"/>
</dbReference>
<dbReference type="PANTHER" id="PTHR43586">
    <property type="entry name" value="CYSTEINE DESULFURASE"/>
    <property type="match status" value="1"/>
</dbReference>
<proteinExistence type="inferred from homology"/>
<gene>
    <name evidence="10" type="ORF">DFR63_2233</name>
</gene>
<dbReference type="NCBIfam" id="TIGR01979">
    <property type="entry name" value="sufS"/>
    <property type="match status" value="1"/>
</dbReference>
<dbReference type="EMBL" id="QUMW01000016">
    <property type="protein sequence ID" value="REG20843.1"/>
    <property type="molecule type" value="Genomic_DNA"/>
</dbReference>
<evidence type="ECO:0000256" key="6">
    <source>
        <dbReference type="ARBA" id="ARBA00050776"/>
    </source>
</evidence>
<keyword evidence="11" id="KW-1185">Reference proteome</keyword>
<dbReference type="AlphaFoldDB" id="A0A3E0ARN1"/>
<dbReference type="Gene3D" id="3.40.640.10">
    <property type="entry name" value="Type I PLP-dependent aspartate aminotransferase-like (Major domain)"/>
    <property type="match status" value="1"/>
</dbReference>
<comment type="function">
    <text evidence="2 8">Catalyzes the removal of elemental sulfur and selenium atoms from L-cysteine, L-cystine, L-selenocysteine, and L-selenocystine to produce L-alanine.</text>
</comment>
<keyword evidence="5 8" id="KW-0663">Pyridoxal phosphate</keyword>
<dbReference type="Pfam" id="PF00266">
    <property type="entry name" value="Aminotran_5"/>
    <property type="match status" value="1"/>
</dbReference>
<organism evidence="10 11">
    <name type="scientific">Jeotgalicoccus halotolerans</name>
    <dbReference type="NCBI Taxonomy" id="157227"/>
    <lineage>
        <taxon>Bacteria</taxon>
        <taxon>Bacillati</taxon>
        <taxon>Bacillota</taxon>
        <taxon>Bacilli</taxon>
        <taxon>Bacillales</taxon>
        <taxon>Staphylococcaceae</taxon>
        <taxon>Jeotgalicoccus</taxon>
    </lineage>
</organism>
<dbReference type="EC" id="2.8.1.7" evidence="8"/>
<protein>
    <recommendedName>
        <fullName evidence="8">Cysteine desulfurase</fullName>
        <ecNumber evidence="8">2.8.1.7</ecNumber>
    </recommendedName>
</protein>
<dbReference type="Proteomes" id="UP000257076">
    <property type="component" value="Unassembled WGS sequence"/>
</dbReference>
<dbReference type="CDD" id="cd06453">
    <property type="entry name" value="SufS_like"/>
    <property type="match status" value="1"/>
</dbReference>
<feature type="domain" description="Aminotransferase class V" evidence="9">
    <location>
        <begin position="23"/>
        <end position="393"/>
    </location>
</feature>
<keyword evidence="4 8" id="KW-0808">Transferase</keyword>
<comment type="caution">
    <text evidence="10">The sequence shown here is derived from an EMBL/GenBank/DDBJ whole genome shotgun (WGS) entry which is preliminary data.</text>
</comment>
<dbReference type="InterPro" id="IPR020578">
    <property type="entry name" value="Aminotrans_V_PyrdxlP_BS"/>
</dbReference>
<dbReference type="GO" id="GO:0030170">
    <property type="term" value="F:pyridoxal phosphate binding"/>
    <property type="evidence" value="ECO:0007669"/>
    <property type="project" value="UniProtKB-UniRule"/>
</dbReference>
<dbReference type="PANTHER" id="PTHR43586:SF8">
    <property type="entry name" value="CYSTEINE DESULFURASE 1, CHLOROPLASTIC"/>
    <property type="match status" value="1"/>
</dbReference>
<evidence type="ECO:0000256" key="8">
    <source>
        <dbReference type="RuleBase" id="RU004506"/>
    </source>
</evidence>
<evidence type="ECO:0000256" key="7">
    <source>
        <dbReference type="RuleBase" id="RU004504"/>
    </source>
</evidence>
<dbReference type="PIRSF" id="PIRSF005572">
    <property type="entry name" value="NifS"/>
    <property type="match status" value="1"/>
</dbReference>
<reference evidence="10 11" key="1">
    <citation type="submission" date="2018-08" db="EMBL/GenBank/DDBJ databases">
        <title>Genomic Encyclopedia of Type Strains, Phase IV (KMG-IV): sequencing the most valuable type-strain genomes for metagenomic binning, comparative biology and taxonomic classification.</title>
        <authorList>
            <person name="Goeker M."/>
        </authorList>
    </citation>
    <scope>NUCLEOTIDE SEQUENCE [LARGE SCALE GENOMIC DNA]</scope>
    <source>
        <strain evidence="10 11">DSM 17274</strain>
    </source>
</reference>
<dbReference type="SUPFAM" id="SSF53383">
    <property type="entry name" value="PLP-dependent transferases"/>
    <property type="match status" value="1"/>
</dbReference>
<sequence>MDIQKIRQDFPILGEQVNGKDLIYLDTSATSQTPLKVIEAMNDYYREYNSNVHRGVHTLGTKATDAYEKARMKVRSFINAKRFEEIVYTRGTTAAINLVARSFGDLVIEEGDEIVVNEMEHHANIVPWQQLAKRKGAELVFIPLEEDGTIALESVKKAMSDKTKIVAITHVSNVLGTINDIKPIAEIAHAHNAYISVDGAQAVPHMAVDVQDLDVDFYAFSGHKMLGPTGIGILYGKAELLDKMEPIEYGGDMIDYVYKTESTWTDLPVKFEAGTPMIAEAVGLNAAIDYITELGLDNIYQHEKELVRYAYDKMSAIEGIEIYGPGKDDRAGLITFNLKGIHPHDLATALDSEGIAVRAGHHCAQPLMKWCKASSTARASFYIYNTIEEIDQFIESLEKTKEFFSYEF</sequence>
<evidence type="ECO:0000313" key="11">
    <source>
        <dbReference type="Proteomes" id="UP000257076"/>
    </source>
</evidence>
<evidence type="ECO:0000313" key="10">
    <source>
        <dbReference type="EMBL" id="REG20843.1"/>
    </source>
</evidence>
<comment type="cofactor">
    <cofactor evidence="1 7">
        <name>pyridoxal 5'-phosphate</name>
        <dbReference type="ChEBI" id="CHEBI:597326"/>
    </cofactor>
</comment>
<dbReference type="InterPro" id="IPR000192">
    <property type="entry name" value="Aminotrans_V_dom"/>
</dbReference>
<dbReference type="InterPro" id="IPR015422">
    <property type="entry name" value="PyrdxlP-dep_Trfase_small"/>
</dbReference>
<dbReference type="RefSeq" id="WP_115885988.1">
    <property type="nucleotide sequence ID" value="NZ_CBCSHX010000008.1"/>
</dbReference>
<dbReference type="GO" id="GO:0006534">
    <property type="term" value="P:cysteine metabolic process"/>
    <property type="evidence" value="ECO:0007669"/>
    <property type="project" value="UniProtKB-UniRule"/>
</dbReference>
<dbReference type="InterPro" id="IPR015421">
    <property type="entry name" value="PyrdxlP-dep_Trfase_major"/>
</dbReference>
<dbReference type="GO" id="GO:0031071">
    <property type="term" value="F:cysteine desulfurase activity"/>
    <property type="evidence" value="ECO:0007669"/>
    <property type="project" value="UniProtKB-UniRule"/>
</dbReference>
<accession>A0A3E0ARN1</accession>
<name>A0A3E0ARN1_9STAP</name>
<evidence type="ECO:0000256" key="1">
    <source>
        <dbReference type="ARBA" id="ARBA00001933"/>
    </source>
</evidence>
<dbReference type="OrthoDB" id="9804366at2"/>
<comment type="catalytic activity">
    <reaction evidence="6 8">
        <text>(sulfur carrier)-H + L-cysteine = (sulfur carrier)-SH + L-alanine</text>
        <dbReference type="Rhea" id="RHEA:43892"/>
        <dbReference type="Rhea" id="RHEA-COMP:14737"/>
        <dbReference type="Rhea" id="RHEA-COMP:14739"/>
        <dbReference type="ChEBI" id="CHEBI:29917"/>
        <dbReference type="ChEBI" id="CHEBI:35235"/>
        <dbReference type="ChEBI" id="CHEBI:57972"/>
        <dbReference type="ChEBI" id="CHEBI:64428"/>
        <dbReference type="EC" id="2.8.1.7"/>
    </reaction>
</comment>
<evidence type="ECO:0000256" key="4">
    <source>
        <dbReference type="ARBA" id="ARBA00022679"/>
    </source>
</evidence>
<comment type="similarity">
    <text evidence="3 8">Belongs to the class-V pyridoxal-phosphate-dependent aminotransferase family. Csd subfamily.</text>
</comment>
<evidence type="ECO:0000256" key="2">
    <source>
        <dbReference type="ARBA" id="ARBA00002824"/>
    </source>
</evidence>
<dbReference type="InterPro" id="IPR015424">
    <property type="entry name" value="PyrdxlP-dep_Trfase"/>
</dbReference>
<evidence type="ECO:0000256" key="3">
    <source>
        <dbReference type="ARBA" id="ARBA00010447"/>
    </source>
</evidence>
<evidence type="ECO:0000259" key="9">
    <source>
        <dbReference type="Pfam" id="PF00266"/>
    </source>
</evidence>